<reference evidence="8" key="2">
    <citation type="submission" date="2020-09" db="EMBL/GenBank/DDBJ databases">
        <authorList>
            <person name="Sun Q."/>
            <person name="Zhou Y."/>
        </authorList>
    </citation>
    <scope>NUCLEOTIDE SEQUENCE</scope>
    <source>
        <strain evidence="8">CGMCC 1.15519</strain>
    </source>
</reference>
<keyword evidence="3" id="KW-0067">ATP-binding</keyword>
<dbReference type="EMBL" id="BMJM01000003">
    <property type="protein sequence ID" value="GGE07842.1"/>
    <property type="molecule type" value="Genomic_DNA"/>
</dbReference>
<gene>
    <name evidence="8" type="ORF">GCM10011529_12800</name>
</gene>
<evidence type="ECO:0000313" key="9">
    <source>
        <dbReference type="Proteomes" id="UP000635071"/>
    </source>
</evidence>
<comment type="catalytic activity">
    <reaction evidence="6">
        <text>biotin + L-lysyl-[protein] + ATP = N(6)-biotinyl-L-lysyl-[protein] + AMP + diphosphate + H(+)</text>
        <dbReference type="Rhea" id="RHEA:11756"/>
        <dbReference type="Rhea" id="RHEA-COMP:9752"/>
        <dbReference type="Rhea" id="RHEA-COMP:10505"/>
        <dbReference type="ChEBI" id="CHEBI:15378"/>
        <dbReference type="ChEBI" id="CHEBI:29969"/>
        <dbReference type="ChEBI" id="CHEBI:30616"/>
        <dbReference type="ChEBI" id="CHEBI:33019"/>
        <dbReference type="ChEBI" id="CHEBI:57586"/>
        <dbReference type="ChEBI" id="CHEBI:83144"/>
        <dbReference type="ChEBI" id="CHEBI:456215"/>
        <dbReference type="EC" id="6.3.4.15"/>
    </reaction>
</comment>
<dbReference type="InterPro" id="IPR004408">
    <property type="entry name" value="Biotin_CoA_COase_ligase"/>
</dbReference>
<reference evidence="8" key="1">
    <citation type="journal article" date="2014" name="Int. J. Syst. Evol. Microbiol.">
        <title>Complete genome sequence of Corynebacterium casei LMG S-19264T (=DSM 44701T), isolated from a smear-ripened cheese.</title>
        <authorList>
            <consortium name="US DOE Joint Genome Institute (JGI-PGF)"/>
            <person name="Walter F."/>
            <person name="Albersmeier A."/>
            <person name="Kalinowski J."/>
            <person name="Ruckert C."/>
        </authorList>
    </citation>
    <scope>NUCLEOTIDE SEQUENCE</scope>
    <source>
        <strain evidence="8">CGMCC 1.15519</strain>
    </source>
</reference>
<evidence type="ECO:0000256" key="3">
    <source>
        <dbReference type="ARBA" id="ARBA00022840"/>
    </source>
</evidence>
<dbReference type="SUPFAM" id="SSF50037">
    <property type="entry name" value="C-terminal domain of transcriptional repressors"/>
    <property type="match status" value="1"/>
</dbReference>
<sequence>MIGAGFTHLAEVGSTNDWLLARTSELPDGHWVIADRQTAGRGRRGRAWGDGAGNLMASVLVRAEGPMQQLSFVAALALHTALAASGGQGGDPPVPRFLLKWPNDLLLDGLKVSGILLERSGEALVIGLGVNIASSPDTTERPAISLAAAGLPAPAPLDLLARLMPAFAEYRGLWQTQGFDPIRTRWLARAAGVGDRITARLGTETLEGVFEGLEPDGALALRLDDGQLRPVHAGEVFAL</sequence>
<keyword evidence="4" id="KW-0092">Biotin</keyword>
<evidence type="ECO:0000259" key="7">
    <source>
        <dbReference type="PROSITE" id="PS51733"/>
    </source>
</evidence>
<evidence type="ECO:0000256" key="4">
    <source>
        <dbReference type="ARBA" id="ARBA00023267"/>
    </source>
</evidence>
<proteinExistence type="predicted"/>
<dbReference type="RefSeq" id="WP_188762093.1">
    <property type="nucleotide sequence ID" value="NZ_BMJM01000003.1"/>
</dbReference>
<dbReference type="Proteomes" id="UP000635071">
    <property type="component" value="Unassembled WGS sequence"/>
</dbReference>
<dbReference type="GO" id="GO:0004077">
    <property type="term" value="F:biotin--[biotin carboxyl-carrier protein] ligase activity"/>
    <property type="evidence" value="ECO:0007669"/>
    <property type="project" value="UniProtKB-EC"/>
</dbReference>
<dbReference type="InterPro" id="IPR008988">
    <property type="entry name" value="Transcriptional_repressor_C"/>
</dbReference>
<evidence type="ECO:0000256" key="6">
    <source>
        <dbReference type="ARBA" id="ARBA00047846"/>
    </source>
</evidence>
<dbReference type="PANTHER" id="PTHR12835:SF5">
    <property type="entry name" value="BIOTIN--PROTEIN LIGASE"/>
    <property type="match status" value="1"/>
</dbReference>
<organism evidence="8 9">
    <name type="scientific">Sandarakinorhabdus glacialis</name>
    <dbReference type="NCBI Taxonomy" id="1614636"/>
    <lineage>
        <taxon>Bacteria</taxon>
        <taxon>Pseudomonadati</taxon>
        <taxon>Pseudomonadota</taxon>
        <taxon>Alphaproteobacteria</taxon>
        <taxon>Sphingomonadales</taxon>
        <taxon>Sphingosinicellaceae</taxon>
        <taxon>Sandarakinorhabdus</taxon>
    </lineage>
</organism>
<dbReference type="AlphaFoldDB" id="A0A916ZRG7"/>
<dbReference type="PROSITE" id="PS51733">
    <property type="entry name" value="BPL_LPL_CATALYTIC"/>
    <property type="match status" value="1"/>
</dbReference>
<dbReference type="SUPFAM" id="SSF55681">
    <property type="entry name" value="Class II aaRS and biotin synthetases"/>
    <property type="match status" value="1"/>
</dbReference>
<dbReference type="Pfam" id="PF03099">
    <property type="entry name" value="BPL_LplA_LipB"/>
    <property type="match status" value="1"/>
</dbReference>
<dbReference type="Gene3D" id="3.30.930.10">
    <property type="entry name" value="Bira Bifunctional Protein, Domain 2"/>
    <property type="match status" value="1"/>
</dbReference>
<accession>A0A916ZRG7</accession>
<dbReference type="NCBIfam" id="TIGR00121">
    <property type="entry name" value="birA_ligase"/>
    <property type="match status" value="1"/>
</dbReference>
<feature type="domain" description="BPL/LPL catalytic" evidence="7">
    <location>
        <begin position="1"/>
        <end position="175"/>
    </location>
</feature>
<dbReference type="PANTHER" id="PTHR12835">
    <property type="entry name" value="BIOTIN PROTEIN LIGASE"/>
    <property type="match status" value="1"/>
</dbReference>
<protein>
    <recommendedName>
        <fullName evidence="5">biotin--[biotin carboxyl-carrier protein] ligase</fullName>
        <ecNumber evidence="5">6.3.4.15</ecNumber>
    </recommendedName>
</protein>
<dbReference type="Pfam" id="PF02237">
    <property type="entry name" value="BPL_C"/>
    <property type="match status" value="1"/>
</dbReference>
<dbReference type="Gene3D" id="2.30.30.100">
    <property type="match status" value="1"/>
</dbReference>
<dbReference type="InterPro" id="IPR045864">
    <property type="entry name" value="aa-tRNA-synth_II/BPL/LPL"/>
</dbReference>
<evidence type="ECO:0000256" key="1">
    <source>
        <dbReference type="ARBA" id="ARBA00022598"/>
    </source>
</evidence>
<name>A0A916ZRG7_9SPHN</name>
<dbReference type="GO" id="GO:0005524">
    <property type="term" value="F:ATP binding"/>
    <property type="evidence" value="ECO:0007669"/>
    <property type="project" value="UniProtKB-KW"/>
</dbReference>
<comment type="caution">
    <text evidence="8">The sequence shown here is derived from an EMBL/GenBank/DDBJ whole genome shotgun (WGS) entry which is preliminary data.</text>
</comment>
<dbReference type="InterPro" id="IPR003142">
    <property type="entry name" value="BPL_C"/>
</dbReference>
<evidence type="ECO:0000256" key="2">
    <source>
        <dbReference type="ARBA" id="ARBA00022741"/>
    </source>
</evidence>
<evidence type="ECO:0000313" key="8">
    <source>
        <dbReference type="EMBL" id="GGE07842.1"/>
    </source>
</evidence>
<keyword evidence="1 8" id="KW-0436">Ligase</keyword>
<dbReference type="GO" id="GO:0005737">
    <property type="term" value="C:cytoplasm"/>
    <property type="evidence" value="ECO:0007669"/>
    <property type="project" value="TreeGrafter"/>
</dbReference>
<dbReference type="InterPro" id="IPR004143">
    <property type="entry name" value="BPL_LPL_catalytic"/>
</dbReference>
<keyword evidence="2" id="KW-0547">Nucleotide-binding</keyword>
<keyword evidence="9" id="KW-1185">Reference proteome</keyword>
<evidence type="ECO:0000256" key="5">
    <source>
        <dbReference type="ARBA" id="ARBA00024227"/>
    </source>
</evidence>
<dbReference type="EC" id="6.3.4.15" evidence="5"/>